<keyword evidence="4" id="KW-0804">Transcription</keyword>
<dbReference type="PROSITE" id="PS00676">
    <property type="entry name" value="SIGMA54_INTERACT_2"/>
    <property type="match status" value="1"/>
</dbReference>
<dbReference type="Gene3D" id="3.40.50.2300">
    <property type="match status" value="1"/>
</dbReference>
<dbReference type="InterPro" id="IPR058031">
    <property type="entry name" value="AAA_lid_NorR"/>
</dbReference>
<keyword evidence="3" id="KW-0805">Transcription regulation</keyword>
<keyword evidence="1" id="KW-0547">Nucleotide-binding</keyword>
<sequence>MRILIVDDNLPSLQSLSLVLHDLGYEPTPFEDPVAALAEARTTWFPLIITDIRMPGMDGLTLLSHLKEDPTTAEADVVLITGHGDMETAVEALRRGAYDYLNKPINARELAAVVERCAEHQALLMENRELREHLDEAVEERADTLRRELESARTRLRQVTGIGDVVAASPAMSGLLDETRVFHDEPSVPVLIEGETGTGKEVVARLIHYGESGNDTPFIALNCAAIPHELFEAELFGHEPGAYTGSRAGGSPGKLELAAEGTLFLDEVAEMPLSLQPKLLRVLEERSFYRLGGVKRREFKARVVCAGNRDLAAMVEAGQFRRDLYHRLRVGHLRIPPLRERPEDIPVLAGLFLQREAMRKKKHFTALSPDALRLLGRQPWTGNVRELENAVERAVLLHDGPALTARHLSFLDEHAMAEVPTPVTAGQPGAWRLDPDNLTLPDAPFDVEALVDGLVRKAVERFGGNKSRAAAYLGISRFALHRRLSK</sequence>
<dbReference type="PANTHER" id="PTHR32071">
    <property type="entry name" value="TRANSCRIPTIONAL REGULATORY PROTEIN"/>
    <property type="match status" value="1"/>
</dbReference>
<dbReference type="InterPro" id="IPR027417">
    <property type="entry name" value="P-loop_NTPase"/>
</dbReference>
<dbReference type="SUPFAM" id="SSF52540">
    <property type="entry name" value="P-loop containing nucleoside triphosphate hydrolases"/>
    <property type="match status" value="1"/>
</dbReference>
<evidence type="ECO:0000259" key="8">
    <source>
        <dbReference type="PROSITE" id="PS50110"/>
    </source>
</evidence>
<evidence type="ECO:0000259" key="7">
    <source>
        <dbReference type="PROSITE" id="PS50045"/>
    </source>
</evidence>
<evidence type="ECO:0000256" key="3">
    <source>
        <dbReference type="ARBA" id="ARBA00023015"/>
    </source>
</evidence>
<dbReference type="Pfam" id="PF25601">
    <property type="entry name" value="AAA_lid_14"/>
    <property type="match status" value="1"/>
</dbReference>
<dbReference type="RefSeq" id="WP_196608980.1">
    <property type="nucleotide sequence ID" value="NZ_VRYY01000192.1"/>
</dbReference>
<comment type="caution">
    <text evidence="9">The sequence shown here is derived from an EMBL/GenBank/DDBJ whole genome shotgun (WGS) entry which is preliminary data.</text>
</comment>
<dbReference type="PROSITE" id="PS50045">
    <property type="entry name" value="SIGMA54_INTERACT_4"/>
    <property type="match status" value="1"/>
</dbReference>
<protein>
    <submittedName>
        <fullName evidence="9">Sigma-54-dependent Fis family transcriptional regulator</fullName>
    </submittedName>
</protein>
<evidence type="ECO:0000256" key="5">
    <source>
        <dbReference type="PROSITE-ProRule" id="PRU00169"/>
    </source>
</evidence>
<dbReference type="Pfam" id="PF00158">
    <property type="entry name" value="Sigma54_activat"/>
    <property type="match status" value="1"/>
</dbReference>
<proteinExistence type="predicted"/>
<dbReference type="PRINTS" id="PR01590">
    <property type="entry name" value="HTHFIS"/>
</dbReference>
<feature type="domain" description="Response regulatory" evidence="8">
    <location>
        <begin position="2"/>
        <end position="118"/>
    </location>
</feature>
<dbReference type="CDD" id="cd00009">
    <property type="entry name" value="AAA"/>
    <property type="match status" value="1"/>
</dbReference>
<feature type="modified residue" description="4-aspartylphosphate" evidence="5">
    <location>
        <position position="51"/>
    </location>
</feature>
<evidence type="ECO:0000256" key="4">
    <source>
        <dbReference type="ARBA" id="ARBA00023163"/>
    </source>
</evidence>
<dbReference type="InterPro" id="IPR002078">
    <property type="entry name" value="Sigma_54_int"/>
</dbReference>
<dbReference type="EMBL" id="VRYY01000192">
    <property type="protein sequence ID" value="MBG3876928.1"/>
    <property type="molecule type" value="Genomic_DNA"/>
</dbReference>
<evidence type="ECO:0000256" key="1">
    <source>
        <dbReference type="ARBA" id="ARBA00022741"/>
    </source>
</evidence>
<dbReference type="Proteomes" id="UP001194469">
    <property type="component" value="Unassembled WGS sequence"/>
</dbReference>
<dbReference type="PANTHER" id="PTHR32071:SF57">
    <property type="entry name" value="C4-DICARBOXYLATE TRANSPORT TRANSCRIPTIONAL REGULATORY PROTEIN DCTD"/>
    <property type="match status" value="1"/>
</dbReference>
<name>A0ABS0J597_9BACT</name>
<dbReference type="Gene3D" id="3.40.50.300">
    <property type="entry name" value="P-loop containing nucleotide triphosphate hydrolases"/>
    <property type="match status" value="1"/>
</dbReference>
<dbReference type="SUPFAM" id="SSF52172">
    <property type="entry name" value="CheY-like"/>
    <property type="match status" value="1"/>
</dbReference>
<accession>A0ABS0J597</accession>
<organism evidence="9 10">
    <name type="scientific">Nitratidesulfovibrio oxamicus</name>
    <dbReference type="NCBI Taxonomy" id="32016"/>
    <lineage>
        <taxon>Bacteria</taxon>
        <taxon>Pseudomonadati</taxon>
        <taxon>Thermodesulfobacteriota</taxon>
        <taxon>Desulfovibrionia</taxon>
        <taxon>Desulfovibrionales</taxon>
        <taxon>Desulfovibrionaceae</taxon>
        <taxon>Nitratidesulfovibrio</taxon>
    </lineage>
</organism>
<dbReference type="SMART" id="SM00448">
    <property type="entry name" value="REC"/>
    <property type="match status" value="1"/>
</dbReference>
<evidence type="ECO:0000256" key="2">
    <source>
        <dbReference type="ARBA" id="ARBA00022840"/>
    </source>
</evidence>
<gene>
    <name evidence="9" type="ORF">FVW20_07855</name>
</gene>
<evidence type="ECO:0000256" key="6">
    <source>
        <dbReference type="SAM" id="Coils"/>
    </source>
</evidence>
<dbReference type="Gene3D" id="1.10.10.60">
    <property type="entry name" value="Homeodomain-like"/>
    <property type="match status" value="1"/>
</dbReference>
<dbReference type="InterPro" id="IPR011006">
    <property type="entry name" value="CheY-like_superfamily"/>
</dbReference>
<dbReference type="InterPro" id="IPR003593">
    <property type="entry name" value="AAA+_ATPase"/>
</dbReference>
<evidence type="ECO:0000313" key="9">
    <source>
        <dbReference type="EMBL" id="MBG3876928.1"/>
    </source>
</evidence>
<dbReference type="Pfam" id="PF02954">
    <property type="entry name" value="HTH_8"/>
    <property type="match status" value="1"/>
</dbReference>
<dbReference type="SUPFAM" id="SSF46689">
    <property type="entry name" value="Homeodomain-like"/>
    <property type="match status" value="1"/>
</dbReference>
<dbReference type="PROSITE" id="PS00675">
    <property type="entry name" value="SIGMA54_INTERACT_1"/>
    <property type="match status" value="1"/>
</dbReference>
<dbReference type="InterPro" id="IPR009057">
    <property type="entry name" value="Homeodomain-like_sf"/>
</dbReference>
<keyword evidence="2" id="KW-0067">ATP-binding</keyword>
<dbReference type="InterPro" id="IPR025943">
    <property type="entry name" value="Sigma_54_int_dom_ATP-bd_2"/>
</dbReference>
<keyword evidence="5" id="KW-0597">Phosphoprotein</keyword>
<keyword evidence="6" id="KW-0175">Coiled coil</keyword>
<reference evidence="9 10" key="1">
    <citation type="submission" date="2019-08" db="EMBL/GenBank/DDBJ databases">
        <authorList>
            <person name="Luo N."/>
        </authorList>
    </citation>
    <scope>NUCLEOTIDE SEQUENCE [LARGE SCALE GENOMIC DNA]</scope>
    <source>
        <strain evidence="9 10">NCIMB 9442</strain>
    </source>
</reference>
<dbReference type="InterPro" id="IPR025662">
    <property type="entry name" value="Sigma_54_int_dom_ATP-bd_1"/>
</dbReference>
<feature type="coiled-coil region" evidence="6">
    <location>
        <begin position="120"/>
        <end position="162"/>
    </location>
</feature>
<dbReference type="Gene3D" id="1.10.8.60">
    <property type="match status" value="1"/>
</dbReference>
<dbReference type="Pfam" id="PF00072">
    <property type="entry name" value="Response_reg"/>
    <property type="match status" value="1"/>
</dbReference>
<evidence type="ECO:0000313" key="10">
    <source>
        <dbReference type="Proteomes" id="UP001194469"/>
    </source>
</evidence>
<keyword evidence="10" id="KW-1185">Reference proteome</keyword>
<dbReference type="InterPro" id="IPR001789">
    <property type="entry name" value="Sig_transdc_resp-reg_receiver"/>
</dbReference>
<dbReference type="InterPro" id="IPR002197">
    <property type="entry name" value="HTH_Fis"/>
</dbReference>
<feature type="domain" description="Sigma-54 factor interaction" evidence="7">
    <location>
        <begin position="165"/>
        <end position="396"/>
    </location>
</feature>
<dbReference type="PROSITE" id="PS50110">
    <property type="entry name" value="RESPONSE_REGULATORY"/>
    <property type="match status" value="1"/>
</dbReference>
<dbReference type="SMART" id="SM00382">
    <property type="entry name" value="AAA"/>
    <property type="match status" value="1"/>
</dbReference>